<evidence type="ECO:0000256" key="1">
    <source>
        <dbReference type="SAM" id="MobiDB-lite"/>
    </source>
</evidence>
<feature type="region of interest" description="Disordered" evidence="1">
    <location>
        <begin position="362"/>
        <end position="381"/>
    </location>
</feature>
<dbReference type="PANTHER" id="PTHR46756">
    <property type="entry name" value="TRANSGELIN"/>
    <property type="match status" value="1"/>
</dbReference>
<dbReference type="InterPro" id="IPR001715">
    <property type="entry name" value="CH_dom"/>
</dbReference>
<dbReference type="EMBL" id="RHLC01000054">
    <property type="protein sequence ID" value="TPP48621.1"/>
    <property type="molecule type" value="Genomic_DNA"/>
</dbReference>
<evidence type="ECO:0000313" key="3">
    <source>
        <dbReference type="EMBL" id="TPP48621.1"/>
    </source>
</evidence>
<organism evidence="3 4">
    <name type="scientific">Leishmania donovani</name>
    <dbReference type="NCBI Taxonomy" id="5661"/>
    <lineage>
        <taxon>Eukaryota</taxon>
        <taxon>Discoba</taxon>
        <taxon>Euglenozoa</taxon>
        <taxon>Kinetoplastea</taxon>
        <taxon>Metakinetoplastina</taxon>
        <taxon>Trypanosomatida</taxon>
        <taxon>Trypanosomatidae</taxon>
        <taxon>Leishmaniinae</taxon>
        <taxon>Leishmania</taxon>
    </lineage>
</organism>
<evidence type="ECO:0000259" key="2">
    <source>
        <dbReference type="PROSITE" id="PS50021"/>
    </source>
</evidence>
<dbReference type="InterPro" id="IPR036872">
    <property type="entry name" value="CH_dom_sf"/>
</dbReference>
<reference evidence="4" key="1">
    <citation type="submission" date="2019-02" db="EMBL/GenBank/DDBJ databases">
        <title>FDA dAtabase for Regulatory Grade micrObial Sequences (FDA-ARGOS): Supporting development and validation of Infectious Disease Dx tests.</title>
        <authorList>
            <person name="Duncan R."/>
            <person name="Fisher C."/>
            <person name="Tallon L."/>
            <person name="Sadzewicz L."/>
            <person name="Sengamalay N."/>
            <person name="Ott S."/>
            <person name="Godinez A."/>
            <person name="Nagaraj S."/>
            <person name="Vavikolanu K."/>
            <person name="Nadendla S."/>
            <person name="Aluvathingal J."/>
            <person name="Sichtig H."/>
        </authorList>
    </citation>
    <scope>NUCLEOTIDE SEQUENCE [LARGE SCALE GENOMIC DNA]</scope>
    <source>
        <strain evidence="4">FDAARGOS_361</strain>
    </source>
</reference>
<feature type="region of interest" description="Disordered" evidence="1">
    <location>
        <begin position="149"/>
        <end position="187"/>
    </location>
</feature>
<dbReference type="GO" id="GO:0008093">
    <property type="term" value="F:cytoskeletal anchor activity"/>
    <property type="evidence" value="ECO:0007669"/>
    <property type="project" value="TreeGrafter"/>
</dbReference>
<feature type="domain" description="Calponin-homology (CH)" evidence="2">
    <location>
        <begin position="194"/>
        <end position="309"/>
    </location>
</feature>
<dbReference type="SMART" id="SM00033">
    <property type="entry name" value="CH"/>
    <property type="match status" value="1"/>
</dbReference>
<feature type="compositionally biased region" description="Low complexity" evidence="1">
    <location>
        <begin position="446"/>
        <end position="462"/>
    </location>
</feature>
<dbReference type="Gene3D" id="1.10.418.10">
    <property type="entry name" value="Calponin-like domain"/>
    <property type="match status" value="1"/>
</dbReference>
<dbReference type="Proteomes" id="UP000318447">
    <property type="component" value="Unassembled WGS sequence"/>
</dbReference>
<evidence type="ECO:0000313" key="4">
    <source>
        <dbReference type="Proteomes" id="UP000318447"/>
    </source>
</evidence>
<dbReference type="FunFam" id="1.10.418.10:FF:000118">
    <property type="entry name" value="Calponin homology (CH) domain containing protein, putative"/>
    <property type="match status" value="1"/>
</dbReference>
<protein>
    <recommendedName>
        <fullName evidence="2">Calponin-homology (CH) domain-containing protein</fullName>
    </recommendedName>
</protein>
<feature type="region of interest" description="Disordered" evidence="1">
    <location>
        <begin position="519"/>
        <end position="558"/>
    </location>
</feature>
<dbReference type="PROSITE" id="PS50021">
    <property type="entry name" value="CH"/>
    <property type="match status" value="1"/>
</dbReference>
<dbReference type="GO" id="GO:0051015">
    <property type="term" value="F:actin filament binding"/>
    <property type="evidence" value="ECO:0007669"/>
    <property type="project" value="TreeGrafter"/>
</dbReference>
<dbReference type="PANTHER" id="PTHR46756:SF18">
    <property type="entry name" value="GAS2-LIKE PROTEIN PICKLED EGGS"/>
    <property type="match status" value="1"/>
</dbReference>
<gene>
    <name evidence="3" type="ORF">CGC21_14855</name>
</gene>
<dbReference type="AlphaFoldDB" id="A0A504XID6"/>
<name>A0A504XID6_LEIDO</name>
<sequence>MSAEFTEQDKEDLREIFRIYDFSKVNKVDDSVALAQKAGQTPAELFDDLYQLFKIQKLPQRETVARRMREAVLNATDADIESVIRQSEMKGFTERDALRSLERKYSVQHLNRRVLLASRGSHSSPQCKVLEEDSELGHAAGSLHHIKVNETSMTSSTPPATSGDVTEKASDSSLMLARPPSKLSGAPTREDLDEVIAEEVREWVAKMVGDKYNADVCSMPNFVDALRSGVLLHVLLQKMESPPISDEDLKLPKRTTGFFVRDNVATFLTTAKRRYDLVDAQLFTVSDLVDGKNDRQVVTCLMSIARIAYSAGTIKDAPNIIVYEHEIEQQQNRLTRLDLDRIVQEAEADEGMPSLVARPDGPAEWPSSKVAPVPDTTSPTVRSCDECHGFVTPPTQESLGVCESAFTQHELAAPEVTVEGLVRCPAPDTAAVCDTDKVDDKRGEDTAAAASASPAGTHPPSTGAIECAAEPNVLSAPTDVREHSLPGSASVGQASPTRTPLAPAKSDETLAAVAQNIAVAQPTETTEETTAALGTDVSDAAPSGRRRSGEEDSDGGGRVFYLRDGMIHPAKPTPIEEKVVGEHRKKTGPRVVWKSTSTPLEATQPPRYHSRHWDGIDVALGRHLNAHYAKHRQSPWRFRTVTATSGEYVLYNRLDASRRVVFLRIIQKRLFLRNAGKHQRWIEIDEALEGLEKLETEDLLILFLYPHYDSAPTDSGWAAVMQRGYLEQHRSIRSFGGTCEKKYMRTVARLRDVVSVPSTTVDSPGRTAARAMARSSSLKL</sequence>
<comment type="caution">
    <text evidence="3">The sequence shown here is derived from an EMBL/GenBank/DDBJ whole genome shotgun (WGS) entry which is preliminary data.</text>
</comment>
<accession>A0A504XID6</accession>
<dbReference type="SUPFAM" id="SSF47576">
    <property type="entry name" value="Calponin-homology domain, CH-domain"/>
    <property type="match status" value="1"/>
</dbReference>
<dbReference type="Pfam" id="PF00307">
    <property type="entry name" value="CH"/>
    <property type="match status" value="1"/>
</dbReference>
<dbReference type="GO" id="GO:0005884">
    <property type="term" value="C:actin filament"/>
    <property type="evidence" value="ECO:0007669"/>
    <property type="project" value="TreeGrafter"/>
</dbReference>
<feature type="compositionally biased region" description="Low complexity" evidence="1">
    <location>
        <begin position="151"/>
        <end position="162"/>
    </location>
</feature>
<dbReference type="VEuPathDB" id="TriTrypDB:LDHU3_36.6890"/>
<feature type="region of interest" description="Disordered" evidence="1">
    <location>
        <begin position="431"/>
        <end position="465"/>
    </location>
</feature>
<feature type="compositionally biased region" description="Basic and acidic residues" evidence="1">
    <location>
        <begin position="434"/>
        <end position="445"/>
    </location>
</feature>
<proteinExistence type="predicted"/>
<feature type="region of interest" description="Disordered" evidence="1">
    <location>
        <begin position="478"/>
        <end position="504"/>
    </location>
</feature>
<dbReference type="VEuPathDB" id="TriTrypDB:LdCL_360058700"/>
<dbReference type="VEuPathDB" id="TriTrypDB:LdBPK_365150.1"/>
<dbReference type="GO" id="GO:0051764">
    <property type="term" value="P:actin crosslink formation"/>
    <property type="evidence" value="ECO:0007669"/>
    <property type="project" value="TreeGrafter"/>
</dbReference>